<comment type="subcellular location">
    <subcellularLocation>
        <location evidence="1">Golgi apparatus membrane</location>
        <topology evidence="1">Single-pass type II membrane protein</topology>
    </subcellularLocation>
</comment>
<protein>
    <submittedName>
        <fullName evidence="11">Glyco-N-acetylgalactosamine 3-beta-galactosyltransferase 1-like</fullName>
    </submittedName>
</protein>
<evidence type="ECO:0000256" key="2">
    <source>
        <dbReference type="ARBA" id="ARBA00006462"/>
    </source>
</evidence>
<keyword evidence="12" id="KW-1185">Reference proteome</keyword>
<evidence type="ECO:0000256" key="8">
    <source>
        <dbReference type="ARBA" id="ARBA00023034"/>
    </source>
</evidence>
<gene>
    <name evidence="11" type="ORF">BpHYR1_024219</name>
</gene>
<keyword evidence="3 11" id="KW-0328">Glycosyltransferase</keyword>
<reference evidence="11 12" key="1">
    <citation type="journal article" date="2018" name="Sci. Rep.">
        <title>Genomic signatures of local adaptation to the degree of environmental predictability in rotifers.</title>
        <authorList>
            <person name="Franch-Gras L."/>
            <person name="Hahn C."/>
            <person name="Garcia-Roger E.M."/>
            <person name="Carmona M.J."/>
            <person name="Serra M."/>
            <person name="Gomez A."/>
        </authorList>
    </citation>
    <scope>NUCLEOTIDE SEQUENCE [LARGE SCALE GENOMIC DNA]</scope>
    <source>
        <strain evidence="11">HYR1</strain>
    </source>
</reference>
<dbReference type="EMBL" id="REGN01011662">
    <property type="protein sequence ID" value="RMZ97071.1"/>
    <property type="molecule type" value="Genomic_DNA"/>
</dbReference>
<keyword evidence="8" id="KW-0333">Golgi apparatus</keyword>
<dbReference type="STRING" id="10195.A0A3M7PD87"/>
<feature type="transmembrane region" description="Helical" evidence="10">
    <location>
        <begin position="7"/>
        <end position="26"/>
    </location>
</feature>
<keyword evidence="4 11" id="KW-0808">Transferase</keyword>
<keyword evidence="6" id="KW-0735">Signal-anchor</keyword>
<dbReference type="AlphaFoldDB" id="A0A3M7PD87"/>
<evidence type="ECO:0000256" key="9">
    <source>
        <dbReference type="ARBA" id="ARBA00023136"/>
    </source>
</evidence>
<dbReference type="InterPro" id="IPR002659">
    <property type="entry name" value="Glyco_trans_31"/>
</dbReference>
<dbReference type="GO" id="GO:0000139">
    <property type="term" value="C:Golgi membrane"/>
    <property type="evidence" value="ECO:0007669"/>
    <property type="project" value="UniProtKB-SubCell"/>
</dbReference>
<dbReference type="OrthoDB" id="414175at2759"/>
<dbReference type="PANTHER" id="PTHR23033:SF12">
    <property type="entry name" value="GLYCOPROTEIN-N-ACETYLGALACTOSAMINE 3-BETA-GALACTOSYLTRANSFERASE 1-RELATED"/>
    <property type="match status" value="1"/>
</dbReference>
<evidence type="ECO:0000313" key="12">
    <source>
        <dbReference type="Proteomes" id="UP000276133"/>
    </source>
</evidence>
<comment type="caution">
    <text evidence="11">The sequence shown here is derived from an EMBL/GenBank/DDBJ whole genome shotgun (WGS) entry which is preliminary data.</text>
</comment>
<keyword evidence="9 10" id="KW-0472">Membrane</keyword>
<dbReference type="Gene3D" id="3.90.550.50">
    <property type="match status" value="1"/>
</dbReference>
<evidence type="ECO:0000256" key="10">
    <source>
        <dbReference type="SAM" id="Phobius"/>
    </source>
</evidence>
<organism evidence="11 12">
    <name type="scientific">Brachionus plicatilis</name>
    <name type="common">Marine rotifer</name>
    <name type="synonym">Brachionus muelleri</name>
    <dbReference type="NCBI Taxonomy" id="10195"/>
    <lineage>
        <taxon>Eukaryota</taxon>
        <taxon>Metazoa</taxon>
        <taxon>Spiralia</taxon>
        <taxon>Gnathifera</taxon>
        <taxon>Rotifera</taxon>
        <taxon>Eurotatoria</taxon>
        <taxon>Monogononta</taxon>
        <taxon>Pseudotrocha</taxon>
        <taxon>Ploima</taxon>
        <taxon>Brachionidae</taxon>
        <taxon>Brachionus</taxon>
    </lineage>
</organism>
<evidence type="ECO:0000256" key="7">
    <source>
        <dbReference type="ARBA" id="ARBA00022989"/>
    </source>
</evidence>
<evidence type="ECO:0000256" key="6">
    <source>
        <dbReference type="ARBA" id="ARBA00022968"/>
    </source>
</evidence>
<comment type="similarity">
    <text evidence="2">Belongs to the glycosyltransferase 31 family. Beta3-Gal-T subfamily.</text>
</comment>
<evidence type="ECO:0000256" key="5">
    <source>
        <dbReference type="ARBA" id="ARBA00022692"/>
    </source>
</evidence>
<dbReference type="PANTHER" id="PTHR23033">
    <property type="entry name" value="BETA1,3-GALACTOSYLTRANSFERASE"/>
    <property type="match status" value="1"/>
</dbReference>
<dbReference type="GO" id="GO:0016263">
    <property type="term" value="F:glycoprotein-N-acetylgalactosamine 3-beta-galactosyltransferase activity"/>
    <property type="evidence" value="ECO:0007669"/>
    <property type="project" value="TreeGrafter"/>
</dbReference>
<keyword evidence="5 10" id="KW-0812">Transmembrane</keyword>
<evidence type="ECO:0000256" key="4">
    <source>
        <dbReference type="ARBA" id="ARBA00022679"/>
    </source>
</evidence>
<sequence length="317" mass="36895">MSLKQKILVSLIFFLGITSYFTYKIAVSRTYFRNISLHSESSNDSNNTINLPQKPKIFCLLLTSKKNFKTKAKVLYDVWVNKCDHLKFLSLLPDELSTNTSNPMSLDKRFTDNWLQPPGLLEDKYEKLTNKMYLSIKHIYNMYPNYDWYLKADDDTFIFIDNLRKFLRDKNSSDAVTYGYDFKIIVENGYHSGGAGYLFSKEAFKRIGSKLNENFVFCPNSGIEDVDVAKCLRMLGVNPKPSIDDQGRERFHPLSLNDHFYGNFPGWIHQYAKNSLKKGIDCCSDTTISFHYMSTKDMFKAKLSLEQIIKFKWMSNI</sequence>
<dbReference type="InterPro" id="IPR029044">
    <property type="entry name" value="Nucleotide-diphossugar_trans"/>
</dbReference>
<keyword evidence="7 10" id="KW-1133">Transmembrane helix</keyword>
<dbReference type="InterPro" id="IPR026050">
    <property type="entry name" value="C1GALT1/C1GALT1_chp1"/>
</dbReference>
<proteinExistence type="inferred from homology"/>
<dbReference type="Proteomes" id="UP000276133">
    <property type="component" value="Unassembled WGS sequence"/>
</dbReference>
<evidence type="ECO:0000256" key="1">
    <source>
        <dbReference type="ARBA" id="ARBA00004323"/>
    </source>
</evidence>
<accession>A0A3M7PD87</accession>
<dbReference type="Pfam" id="PF01762">
    <property type="entry name" value="Galactosyl_T"/>
    <property type="match status" value="1"/>
</dbReference>
<evidence type="ECO:0000313" key="11">
    <source>
        <dbReference type="EMBL" id="RMZ97071.1"/>
    </source>
</evidence>
<name>A0A3M7PD87_BRAPC</name>
<evidence type="ECO:0000256" key="3">
    <source>
        <dbReference type="ARBA" id="ARBA00022676"/>
    </source>
</evidence>
<dbReference type="SUPFAM" id="SSF53448">
    <property type="entry name" value="Nucleotide-diphospho-sugar transferases"/>
    <property type="match status" value="1"/>
</dbReference>